<protein>
    <submittedName>
        <fullName evidence="1">Uncharacterized protein</fullName>
    </submittedName>
</protein>
<dbReference type="Proteomes" id="UP000287853">
    <property type="component" value="Unassembled WGS sequence"/>
</dbReference>
<dbReference type="AlphaFoldDB" id="A0A444IQM4"/>
<name>A0A444IQM4_9BACT</name>
<dbReference type="PROSITE" id="PS51257">
    <property type="entry name" value="PROKAR_LIPOPROTEIN"/>
    <property type="match status" value="1"/>
</dbReference>
<sequence>MMKIKAVAATALFLACMTGEALAHFGMIILRIIS</sequence>
<keyword evidence="2" id="KW-1185">Reference proteome</keyword>
<reference evidence="1 2" key="1">
    <citation type="submission" date="2017-01" db="EMBL/GenBank/DDBJ databases">
        <title>The cable genome- insights into the physiology and evolution of filamentous bacteria capable of sulfide oxidation via long distance electron transfer.</title>
        <authorList>
            <person name="Schreiber L."/>
            <person name="Bjerg J.T."/>
            <person name="Boggild A."/>
            <person name="Van De Vossenberg J."/>
            <person name="Meysman F."/>
            <person name="Nielsen L.P."/>
            <person name="Schramm A."/>
            <person name="Kjeldsen K.U."/>
        </authorList>
    </citation>
    <scope>NUCLEOTIDE SEQUENCE [LARGE SCALE GENOMIC DNA]</scope>
    <source>
        <strain evidence="1">MCF</strain>
    </source>
</reference>
<dbReference type="EMBL" id="MTKO01000129">
    <property type="protein sequence ID" value="RWX43150.1"/>
    <property type="molecule type" value="Genomic_DNA"/>
</dbReference>
<proteinExistence type="predicted"/>
<comment type="caution">
    <text evidence="1">The sequence shown here is derived from an EMBL/GenBank/DDBJ whole genome shotgun (WGS) entry which is preliminary data.</text>
</comment>
<evidence type="ECO:0000313" key="1">
    <source>
        <dbReference type="EMBL" id="RWX43150.1"/>
    </source>
</evidence>
<accession>A0A444IQM4</accession>
<gene>
    <name evidence="1" type="ORF">H206_00582</name>
</gene>
<organism evidence="1 2">
    <name type="scientific">Candidatus Electrothrix aarhusensis</name>
    <dbReference type="NCBI Taxonomy" id="1859131"/>
    <lineage>
        <taxon>Bacteria</taxon>
        <taxon>Pseudomonadati</taxon>
        <taxon>Thermodesulfobacteriota</taxon>
        <taxon>Desulfobulbia</taxon>
        <taxon>Desulfobulbales</taxon>
        <taxon>Desulfobulbaceae</taxon>
        <taxon>Candidatus Electrothrix</taxon>
    </lineage>
</organism>
<evidence type="ECO:0000313" key="2">
    <source>
        <dbReference type="Proteomes" id="UP000287853"/>
    </source>
</evidence>